<proteinExistence type="predicted"/>
<dbReference type="PANTHER" id="PTHR37310:SF1">
    <property type="entry name" value="CYTOPLASMIC PROTEIN"/>
    <property type="match status" value="1"/>
</dbReference>
<evidence type="ECO:0000313" key="2">
    <source>
        <dbReference type="Proteomes" id="UP000029507"/>
    </source>
</evidence>
<evidence type="ECO:0008006" key="3">
    <source>
        <dbReference type="Google" id="ProtNLM"/>
    </source>
</evidence>
<dbReference type="PANTHER" id="PTHR37310">
    <property type="entry name" value="CYTOPLASMIC PROTEIN-RELATED"/>
    <property type="match status" value="1"/>
</dbReference>
<dbReference type="CDD" id="cd08026">
    <property type="entry name" value="DUF326"/>
    <property type="match status" value="1"/>
</dbReference>
<name>A0A089LW47_9BACL</name>
<dbReference type="Pfam" id="PF03860">
    <property type="entry name" value="Csp"/>
    <property type="match status" value="1"/>
</dbReference>
<reference evidence="1 2" key="1">
    <citation type="submission" date="2014-08" db="EMBL/GenBank/DDBJ databases">
        <title>Comparative genomics of the Paenibacillus odorifer group.</title>
        <authorList>
            <person name="den Bakker H.C."/>
            <person name="Tsai Y.-C."/>
            <person name="Martin N."/>
            <person name="Korlach J."/>
            <person name="Wiedmann M."/>
        </authorList>
    </citation>
    <scope>NUCLEOTIDE SEQUENCE [LARGE SCALE GENOMIC DNA]</scope>
    <source>
        <strain evidence="1 2">DSM 14472</strain>
    </source>
</reference>
<dbReference type="STRING" id="169760.PSTEL_15895"/>
<dbReference type="RefSeq" id="WP_038696558.1">
    <property type="nucleotide sequence ID" value="NZ_CP009286.1"/>
</dbReference>
<dbReference type="EMBL" id="CP009286">
    <property type="protein sequence ID" value="AIQ64350.1"/>
    <property type="molecule type" value="Genomic_DNA"/>
</dbReference>
<organism evidence="1 2">
    <name type="scientific">Paenibacillus stellifer</name>
    <dbReference type="NCBI Taxonomy" id="169760"/>
    <lineage>
        <taxon>Bacteria</taxon>
        <taxon>Bacillati</taxon>
        <taxon>Bacillota</taxon>
        <taxon>Bacilli</taxon>
        <taxon>Bacillales</taxon>
        <taxon>Paenibacillaceae</taxon>
        <taxon>Paenibacillus</taxon>
    </lineage>
</organism>
<dbReference type="OrthoDB" id="5396211at2"/>
<protein>
    <recommendedName>
        <fullName evidence="3">Ferredoxin</fullName>
    </recommendedName>
</protein>
<dbReference type="KEGG" id="pste:PSTEL_15895"/>
<sequence length="115" mass="13140">MTRIHYQDCIEACLKCIDACNFSYVSSLKEYDLARLREWIRMDRECADMCAFAIEAMTRQSPFVAEICRLCAEVCEATANECGRYERTHCRDCIEACLKCAETCRQVSEAAAVLV</sequence>
<evidence type="ECO:0000313" key="1">
    <source>
        <dbReference type="EMBL" id="AIQ64350.1"/>
    </source>
</evidence>
<dbReference type="Gene3D" id="1.20.1270.360">
    <property type="match status" value="1"/>
</dbReference>
<dbReference type="InterPro" id="IPR044543">
    <property type="entry name" value="YHJQ-like"/>
</dbReference>
<dbReference type="HOGENOM" id="CLU_142273_1_0_9"/>
<dbReference type="AlphaFoldDB" id="A0A089LW47"/>
<dbReference type="InterPro" id="IPR005560">
    <property type="entry name" value="Csp_YhjQ"/>
</dbReference>
<keyword evidence="2" id="KW-1185">Reference proteome</keyword>
<accession>A0A089LW47</accession>
<dbReference type="Proteomes" id="UP000029507">
    <property type="component" value="Chromosome"/>
</dbReference>
<gene>
    <name evidence="1" type="ORF">PSTEL_15895</name>
</gene>